<comment type="similarity">
    <text evidence="1 3">Belongs to the peptidase A1 family.</text>
</comment>
<keyword evidence="3" id="KW-0645">Protease</keyword>
<feature type="chain" id="PRO_5042976501" description="Peptidase A1 domain-containing protein" evidence="4">
    <location>
        <begin position="21"/>
        <end position="569"/>
    </location>
</feature>
<feature type="signal peptide" evidence="4">
    <location>
        <begin position="1"/>
        <end position="20"/>
    </location>
</feature>
<dbReference type="Proteomes" id="UP001313282">
    <property type="component" value="Unassembled WGS sequence"/>
</dbReference>
<dbReference type="InterPro" id="IPR021109">
    <property type="entry name" value="Peptidase_aspartic_dom_sf"/>
</dbReference>
<dbReference type="GO" id="GO:0000324">
    <property type="term" value="C:fungal-type vacuole"/>
    <property type="evidence" value="ECO:0007669"/>
    <property type="project" value="TreeGrafter"/>
</dbReference>
<comment type="caution">
    <text evidence="6">The sequence shown here is derived from an EMBL/GenBank/DDBJ whole genome shotgun (WGS) entry which is preliminary data.</text>
</comment>
<dbReference type="PRINTS" id="PR00792">
    <property type="entry name" value="PEPSIN"/>
</dbReference>
<evidence type="ECO:0000256" key="1">
    <source>
        <dbReference type="ARBA" id="ARBA00007447"/>
    </source>
</evidence>
<evidence type="ECO:0000256" key="4">
    <source>
        <dbReference type="SAM" id="SignalP"/>
    </source>
</evidence>
<sequence>MHIIPSIYLASAIIISPLSASCFVFPRRAHPDEVAIHEPIAPIQVPLYLHRKSSQPSVSLKPRYGADQATRFMDGIFPPINQPLPSSNISKPFKPPVTQNVTFIDGLAYYVPATIGQQEVNLIIDTGSSDTWAIQSNFDCHNLYGQLLPPSYCGFGPEFNPNLSSSFRPLNTTNGSFSVAYADSSSARGFVGQDILNISGILVNQTIGTVNRVWWKGDNITSGILGLGYPGTIPSAPGHYPYDWSAGYHKHHGNLGAFDSVPDFDCHAAYPSFIQSLAIQGYNPLFSVNLLETRSDWGQHGDKPQEGGLITFGGIPHVEHLGLPFAKAKINPRFNQSTCASDIRQIGYEFEIDMFLDGENILSRQKGRARIDTGASIMIFPFWLYVEFWKRVYPIRSVADAVGQSGLWKIRCNATMPDLAFVIGGVAIKVDRNQLIRQPIPDPDSPDETPVSEQMCNMNVIANPWSDDIVLGIPFLHGALVVYDLEKKEIRLGKKFSSDPFHIPVWSDQVSSAGLIDHPPPGGNTSATDRMWGVLQTQYTESTTLTSTSIRVISVNGFGTTPVPSPTSL</sequence>
<evidence type="ECO:0000256" key="3">
    <source>
        <dbReference type="RuleBase" id="RU000454"/>
    </source>
</evidence>
<proteinExistence type="inferred from homology"/>
<name>A0AAN8RQJ1_9PEZI</name>
<organism evidence="6 7">
    <name type="scientific">Orbilia javanica</name>
    <dbReference type="NCBI Taxonomy" id="47235"/>
    <lineage>
        <taxon>Eukaryota</taxon>
        <taxon>Fungi</taxon>
        <taxon>Dikarya</taxon>
        <taxon>Ascomycota</taxon>
        <taxon>Pezizomycotina</taxon>
        <taxon>Orbiliomycetes</taxon>
        <taxon>Orbiliales</taxon>
        <taxon>Orbiliaceae</taxon>
        <taxon>Orbilia</taxon>
    </lineage>
</organism>
<dbReference type="InterPro" id="IPR001461">
    <property type="entry name" value="Aspartic_peptidase_A1"/>
</dbReference>
<dbReference type="Gene3D" id="2.40.70.10">
    <property type="entry name" value="Acid Proteases"/>
    <property type="match status" value="2"/>
</dbReference>
<dbReference type="InterPro" id="IPR001969">
    <property type="entry name" value="Aspartic_peptidase_AS"/>
</dbReference>
<keyword evidence="4" id="KW-0732">Signal</keyword>
<reference evidence="6 7" key="1">
    <citation type="submission" date="2019-10" db="EMBL/GenBank/DDBJ databases">
        <authorList>
            <person name="Palmer J.M."/>
        </authorList>
    </citation>
    <scope>NUCLEOTIDE SEQUENCE [LARGE SCALE GENOMIC DNA]</scope>
    <source>
        <strain evidence="6 7">TWF718</strain>
    </source>
</reference>
<gene>
    <name evidence="6" type="ORF">TWF718_004637</name>
</gene>
<accession>A0AAN8RQJ1</accession>
<keyword evidence="3" id="KW-0378">Hydrolase</keyword>
<dbReference type="GO" id="GO:0004190">
    <property type="term" value="F:aspartic-type endopeptidase activity"/>
    <property type="evidence" value="ECO:0007669"/>
    <property type="project" value="UniProtKB-KW"/>
</dbReference>
<evidence type="ECO:0000256" key="2">
    <source>
        <dbReference type="ARBA" id="ARBA00022750"/>
    </source>
</evidence>
<dbReference type="InterPro" id="IPR034164">
    <property type="entry name" value="Pepsin-like_dom"/>
</dbReference>
<dbReference type="CDD" id="cd05471">
    <property type="entry name" value="pepsin_like"/>
    <property type="match status" value="1"/>
</dbReference>
<dbReference type="Pfam" id="PF00026">
    <property type="entry name" value="Asp"/>
    <property type="match status" value="2"/>
</dbReference>
<evidence type="ECO:0000313" key="6">
    <source>
        <dbReference type="EMBL" id="KAK6351477.1"/>
    </source>
</evidence>
<dbReference type="SUPFAM" id="SSF50630">
    <property type="entry name" value="Acid proteases"/>
    <property type="match status" value="1"/>
</dbReference>
<feature type="domain" description="Peptidase A1" evidence="5">
    <location>
        <begin position="109"/>
        <end position="493"/>
    </location>
</feature>
<dbReference type="PANTHER" id="PTHR47966">
    <property type="entry name" value="BETA-SITE APP-CLEAVING ENZYME, ISOFORM A-RELATED"/>
    <property type="match status" value="1"/>
</dbReference>
<dbReference type="InterPro" id="IPR033121">
    <property type="entry name" value="PEPTIDASE_A1"/>
</dbReference>
<protein>
    <recommendedName>
        <fullName evidence="5">Peptidase A1 domain-containing protein</fullName>
    </recommendedName>
</protein>
<evidence type="ECO:0000313" key="7">
    <source>
        <dbReference type="Proteomes" id="UP001313282"/>
    </source>
</evidence>
<dbReference type="PROSITE" id="PS00141">
    <property type="entry name" value="ASP_PROTEASE"/>
    <property type="match status" value="1"/>
</dbReference>
<dbReference type="AlphaFoldDB" id="A0AAN8RQJ1"/>
<dbReference type="PANTHER" id="PTHR47966:SF47">
    <property type="entry name" value="ENDOPEPTIDASE, PUTATIVE (AFU_ORTHOLOGUE AFUA_3G01220)-RELATED"/>
    <property type="match status" value="1"/>
</dbReference>
<dbReference type="PROSITE" id="PS51767">
    <property type="entry name" value="PEPTIDASE_A1"/>
    <property type="match status" value="1"/>
</dbReference>
<evidence type="ECO:0000259" key="5">
    <source>
        <dbReference type="PROSITE" id="PS51767"/>
    </source>
</evidence>
<dbReference type="EMBL" id="JAVHNR010000002">
    <property type="protein sequence ID" value="KAK6351477.1"/>
    <property type="molecule type" value="Genomic_DNA"/>
</dbReference>
<keyword evidence="7" id="KW-1185">Reference proteome</keyword>
<dbReference type="GO" id="GO:0006508">
    <property type="term" value="P:proteolysis"/>
    <property type="evidence" value="ECO:0007669"/>
    <property type="project" value="UniProtKB-KW"/>
</dbReference>
<keyword evidence="2 3" id="KW-0064">Aspartyl protease</keyword>